<dbReference type="PANTHER" id="PTHR35008">
    <property type="entry name" value="BLL4482 PROTEIN-RELATED"/>
    <property type="match status" value="1"/>
</dbReference>
<evidence type="ECO:0000256" key="5">
    <source>
        <dbReference type="SAM" id="Phobius"/>
    </source>
</evidence>
<reference evidence="7 8" key="1">
    <citation type="submission" date="2016-11" db="EMBL/GenBank/DDBJ databases">
        <authorList>
            <person name="Jaros S."/>
            <person name="Januszkiewicz K."/>
            <person name="Wedrychowicz H."/>
        </authorList>
    </citation>
    <scope>NUCLEOTIDE SEQUENCE [LARGE SCALE GENOMIC DNA]</scope>
    <source>
        <strain evidence="7 8">CGMCC 1.6102</strain>
    </source>
</reference>
<dbReference type="GO" id="GO:0046872">
    <property type="term" value="F:metal ion binding"/>
    <property type="evidence" value="ECO:0007669"/>
    <property type="project" value="UniProtKB-KW"/>
</dbReference>
<evidence type="ECO:0000256" key="4">
    <source>
        <dbReference type="PROSITE-ProRule" id="PRU00433"/>
    </source>
</evidence>
<dbReference type="STRING" id="388280.SAMN04488057_107159"/>
<dbReference type="InterPro" id="IPR036909">
    <property type="entry name" value="Cyt_c-like_dom_sf"/>
</dbReference>
<evidence type="ECO:0000313" key="7">
    <source>
        <dbReference type="EMBL" id="SHN13157.1"/>
    </source>
</evidence>
<sequence length="326" mass="35606">MSKFLKIILISVSFIVVLLIGGLIYVSTALPDVGPAAENFKVEISPEKIERGKYLANHVMLCIDCHSKRDFSLFSAPPIPGTEAAGGERFDHSMGFPGVFVSPNITPAGIGDYTDGELFRLITTGVKKDGNPIFPVMPYTSYGKLDTEDIEAVIAYIRSLDPNPTENQASKADFPVNLIMRTMPVEASLTSRPPASDAVAYGKYLTTASACADCHTNFENGSYIGEPLAGGRSFLFPDGSVLNSANLTPHETGLKSWSKAQFIERFKMYENAENISKLRPGEMQTIMPWAMYAGMSREDLGAIYDYLRSLDPVDNAVTKFIAKENS</sequence>
<keyword evidence="5" id="KW-0812">Transmembrane</keyword>
<dbReference type="RefSeq" id="WP_073095067.1">
    <property type="nucleotide sequence ID" value="NZ_FRCY01000007.1"/>
</dbReference>
<dbReference type="InterPro" id="IPR009056">
    <property type="entry name" value="Cyt_c-like_dom"/>
</dbReference>
<proteinExistence type="predicted"/>
<keyword evidence="1 4" id="KW-0349">Heme</keyword>
<keyword evidence="5" id="KW-0472">Membrane</keyword>
<name>A0A1M7PA72_9BACT</name>
<dbReference type="OrthoDB" id="9809720at2"/>
<keyword evidence="3 4" id="KW-0408">Iron</keyword>
<dbReference type="EMBL" id="FRCY01000007">
    <property type="protein sequence ID" value="SHN13157.1"/>
    <property type="molecule type" value="Genomic_DNA"/>
</dbReference>
<dbReference type="AlphaFoldDB" id="A0A1M7PA72"/>
<evidence type="ECO:0000256" key="2">
    <source>
        <dbReference type="ARBA" id="ARBA00022723"/>
    </source>
</evidence>
<dbReference type="Proteomes" id="UP000184513">
    <property type="component" value="Unassembled WGS sequence"/>
</dbReference>
<dbReference type="GO" id="GO:0009055">
    <property type="term" value="F:electron transfer activity"/>
    <property type="evidence" value="ECO:0007669"/>
    <property type="project" value="InterPro"/>
</dbReference>
<feature type="domain" description="Cytochrome c" evidence="6">
    <location>
        <begin position="47"/>
        <end position="161"/>
    </location>
</feature>
<dbReference type="Gene3D" id="1.10.760.10">
    <property type="entry name" value="Cytochrome c-like domain"/>
    <property type="match status" value="2"/>
</dbReference>
<keyword evidence="5" id="KW-1133">Transmembrane helix</keyword>
<keyword evidence="2 4" id="KW-0479">Metal-binding</keyword>
<feature type="domain" description="Cytochrome c" evidence="6">
    <location>
        <begin position="197"/>
        <end position="311"/>
    </location>
</feature>
<dbReference type="Pfam" id="PF00034">
    <property type="entry name" value="Cytochrom_C"/>
    <property type="match status" value="1"/>
</dbReference>
<organism evidence="7 8">
    <name type="scientific">Cyclobacterium lianum</name>
    <dbReference type="NCBI Taxonomy" id="388280"/>
    <lineage>
        <taxon>Bacteria</taxon>
        <taxon>Pseudomonadati</taxon>
        <taxon>Bacteroidota</taxon>
        <taxon>Cytophagia</taxon>
        <taxon>Cytophagales</taxon>
        <taxon>Cyclobacteriaceae</taxon>
        <taxon>Cyclobacterium</taxon>
    </lineage>
</organism>
<dbReference type="SUPFAM" id="SSF46626">
    <property type="entry name" value="Cytochrome c"/>
    <property type="match status" value="2"/>
</dbReference>
<evidence type="ECO:0000313" key="8">
    <source>
        <dbReference type="Proteomes" id="UP000184513"/>
    </source>
</evidence>
<evidence type="ECO:0000259" key="6">
    <source>
        <dbReference type="PROSITE" id="PS51007"/>
    </source>
</evidence>
<accession>A0A1M7PA72</accession>
<protein>
    <submittedName>
        <fullName evidence="7">Cytochrome c</fullName>
    </submittedName>
</protein>
<gene>
    <name evidence="7" type="ORF">SAMN04488057_107159</name>
</gene>
<keyword evidence="8" id="KW-1185">Reference proteome</keyword>
<feature type="transmembrane region" description="Helical" evidence="5">
    <location>
        <begin position="7"/>
        <end position="26"/>
    </location>
</feature>
<dbReference type="PANTHER" id="PTHR35008:SF4">
    <property type="entry name" value="BLL4482 PROTEIN"/>
    <property type="match status" value="1"/>
</dbReference>
<dbReference type="GO" id="GO:0020037">
    <property type="term" value="F:heme binding"/>
    <property type="evidence" value="ECO:0007669"/>
    <property type="project" value="InterPro"/>
</dbReference>
<evidence type="ECO:0000256" key="1">
    <source>
        <dbReference type="ARBA" id="ARBA00022617"/>
    </source>
</evidence>
<evidence type="ECO:0000256" key="3">
    <source>
        <dbReference type="ARBA" id="ARBA00023004"/>
    </source>
</evidence>
<dbReference type="InterPro" id="IPR051459">
    <property type="entry name" value="Cytochrome_c-type_DH"/>
</dbReference>
<dbReference type="PROSITE" id="PS51007">
    <property type="entry name" value="CYTC"/>
    <property type="match status" value="2"/>
</dbReference>